<dbReference type="InterPro" id="IPR036010">
    <property type="entry name" value="2Fe-2S_ferredoxin-like_sf"/>
</dbReference>
<organism evidence="8 9">
    <name type="scientific">Marinomonas ostreistagni</name>
    <dbReference type="NCBI Taxonomy" id="359209"/>
    <lineage>
        <taxon>Bacteria</taxon>
        <taxon>Pseudomonadati</taxon>
        <taxon>Pseudomonadota</taxon>
        <taxon>Gammaproteobacteria</taxon>
        <taxon>Oceanospirillales</taxon>
        <taxon>Oceanospirillaceae</taxon>
        <taxon>Marinomonas</taxon>
    </lineage>
</organism>
<keyword evidence="5" id="KW-0408">Iron</keyword>
<protein>
    <submittedName>
        <fullName evidence="8">Xanthine dehydrogenase small subunit</fullName>
        <ecNumber evidence="8">1.17.1.4</ecNumber>
    </submittedName>
</protein>
<evidence type="ECO:0000256" key="2">
    <source>
        <dbReference type="ARBA" id="ARBA00022723"/>
    </source>
</evidence>
<dbReference type="Pfam" id="PF00111">
    <property type="entry name" value="Fer2"/>
    <property type="match status" value="1"/>
</dbReference>
<dbReference type="GO" id="GO:0004854">
    <property type="term" value="F:xanthine dehydrogenase activity"/>
    <property type="evidence" value="ECO:0007669"/>
    <property type="project" value="UniProtKB-EC"/>
</dbReference>
<dbReference type="Pfam" id="PF03450">
    <property type="entry name" value="CO_deh_flav_C"/>
    <property type="match status" value="1"/>
</dbReference>
<dbReference type="PROSITE" id="PS51387">
    <property type="entry name" value="FAD_PCMH"/>
    <property type="match status" value="1"/>
</dbReference>
<keyword evidence="9" id="KW-1185">Reference proteome</keyword>
<reference evidence="8 9" key="1">
    <citation type="submission" date="2020-12" db="EMBL/GenBank/DDBJ databases">
        <title>Comparative genome analysis of fungal antagonists Marinomonas ostreistagni 398 and M. spartinae 468.</title>
        <authorList>
            <person name="Fields J.L."/>
            <person name="Mavrodi O.V."/>
            <person name="Biber P.D."/>
            <person name="Indest K.J."/>
            <person name="Mavrodi D.V."/>
        </authorList>
    </citation>
    <scope>NUCLEOTIDE SEQUENCE [LARGE SCALE GENOMIC DNA]</scope>
    <source>
        <strain evidence="8 9">USM7</strain>
    </source>
</reference>
<dbReference type="PANTHER" id="PTHR45444">
    <property type="entry name" value="XANTHINE DEHYDROGENASE"/>
    <property type="match status" value="1"/>
</dbReference>
<dbReference type="Gene3D" id="3.30.390.50">
    <property type="entry name" value="CO dehydrogenase flavoprotein, C-terminal domain"/>
    <property type="match status" value="1"/>
</dbReference>
<dbReference type="Gene3D" id="3.30.43.10">
    <property type="entry name" value="Uridine Diphospho-n-acetylenolpyruvylglucosamine Reductase, domain 2"/>
    <property type="match status" value="1"/>
</dbReference>
<name>A0ABS0ZBG9_9GAMM</name>
<feature type="domain" description="FAD-binding PCMH-type" evidence="7">
    <location>
        <begin position="188"/>
        <end position="363"/>
    </location>
</feature>
<keyword evidence="3" id="KW-0274">FAD</keyword>
<dbReference type="Proteomes" id="UP000598488">
    <property type="component" value="Unassembled WGS sequence"/>
</dbReference>
<dbReference type="Pfam" id="PF00941">
    <property type="entry name" value="FAD_binding_5"/>
    <property type="match status" value="1"/>
</dbReference>
<evidence type="ECO:0000256" key="4">
    <source>
        <dbReference type="ARBA" id="ARBA00023002"/>
    </source>
</evidence>
<proteinExistence type="predicted"/>
<dbReference type="RefSeq" id="WP_199462610.1">
    <property type="nucleotide sequence ID" value="NZ_JAEMUH010000008.1"/>
</dbReference>
<dbReference type="InterPro" id="IPR005107">
    <property type="entry name" value="CO_DH_flav_C"/>
</dbReference>
<dbReference type="InterPro" id="IPR036318">
    <property type="entry name" value="FAD-bd_PCMH-like_sf"/>
</dbReference>
<dbReference type="InterPro" id="IPR036884">
    <property type="entry name" value="2Fe-2S-bd_dom_sf"/>
</dbReference>
<dbReference type="NCBIfam" id="TIGR02963">
    <property type="entry name" value="xanthine_xdhA"/>
    <property type="match status" value="1"/>
</dbReference>
<dbReference type="InterPro" id="IPR016208">
    <property type="entry name" value="Ald_Oxase/xanthine_DH-like"/>
</dbReference>
<dbReference type="Gene3D" id="3.10.20.30">
    <property type="match status" value="1"/>
</dbReference>
<dbReference type="InterPro" id="IPR012175">
    <property type="entry name" value="Xanth_DH_ssu_bac"/>
</dbReference>
<sequence>MIRFLMNDQTVSIEQCAPHTTVLEYLRTKAEQRGTKEGCASGDCGACTVVLAEVNEGRLQYRNINSCITLLGSLHGKQLITVEHLKQQGALHPVQQAMVDLHGSQCGFCTPGFIMSMFFLYKNCSQPTRADVEQALAGNLCRCTGYRPIIDAALSLAGQGSNDAFSEKEAQTVSCLQAILTQQPSGSLVDGSRQFLIPTSSDALLQSLTDHPHPEAKLLAGGTDFSLAITQQLQQPEVIIYTGRVAELMQCEETERSIIIGAAVSYSDAESLLHKHFLPFASLLERLGSLQVRNQGTLGGNVANASPIGDTPPVLLALDAVLHLRSPAGREAIPISEFFTGYRQTKLPPAGFIESIEIPLQSERTLCVYKISKRLDDDISAVCAAFSIALKDGVVTDARLGFGGMAATPARALNAEKALIGQPFTELGIVAAQQALSQDFSPIDDVRATGTYRLQVAQNLLLRAVLEHDSEQENSNQIMEVVQYA</sequence>
<dbReference type="SUPFAM" id="SSF55447">
    <property type="entry name" value="CO dehydrogenase flavoprotein C-terminal domain-like"/>
    <property type="match status" value="1"/>
</dbReference>
<dbReference type="SUPFAM" id="SSF47741">
    <property type="entry name" value="CO dehydrogenase ISP C-domain like"/>
    <property type="match status" value="1"/>
</dbReference>
<dbReference type="InterPro" id="IPR001041">
    <property type="entry name" value="2Fe-2S_ferredoxin-type"/>
</dbReference>
<dbReference type="PROSITE" id="PS51085">
    <property type="entry name" value="2FE2S_FER_2"/>
    <property type="match status" value="1"/>
</dbReference>
<keyword evidence="1" id="KW-0285">Flavoprotein</keyword>
<dbReference type="Gene3D" id="3.30.465.10">
    <property type="match status" value="1"/>
</dbReference>
<dbReference type="InterPro" id="IPR002888">
    <property type="entry name" value="2Fe-2S-bd"/>
</dbReference>
<dbReference type="SUPFAM" id="SSF54292">
    <property type="entry name" value="2Fe-2S ferredoxin-like"/>
    <property type="match status" value="1"/>
</dbReference>
<evidence type="ECO:0000313" key="9">
    <source>
        <dbReference type="Proteomes" id="UP000598488"/>
    </source>
</evidence>
<dbReference type="Pfam" id="PF01799">
    <property type="entry name" value="Fer2_2"/>
    <property type="match status" value="1"/>
</dbReference>
<dbReference type="InterPro" id="IPR002346">
    <property type="entry name" value="Mopterin_DH_FAD-bd"/>
</dbReference>
<evidence type="ECO:0000256" key="3">
    <source>
        <dbReference type="ARBA" id="ARBA00022827"/>
    </source>
</evidence>
<dbReference type="EMBL" id="JAEMUH010000008">
    <property type="protein sequence ID" value="MBJ7551009.1"/>
    <property type="molecule type" value="Genomic_DNA"/>
</dbReference>
<keyword evidence="4 8" id="KW-0560">Oxidoreductase</keyword>
<feature type="domain" description="2Fe-2S ferredoxin-type" evidence="6">
    <location>
        <begin position="1"/>
        <end position="85"/>
    </location>
</feature>
<comment type="caution">
    <text evidence="8">The sequence shown here is derived from an EMBL/GenBank/DDBJ whole genome shotgun (WGS) entry which is preliminary data.</text>
</comment>
<accession>A0ABS0ZBG9</accession>
<dbReference type="PIRSF" id="PIRSF036557">
    <property type="entry name" value="XdhA_RC"/>
    <property type="match status" value="1"/>
</dbReference>
<dbReference type="SMART" id="SM01092">
    <property type="entry name" value="CO_deh_flav_C"/>
    <property type="match status" value="1"/>
</dbReference>
<dbReference type="InterPro" id="IPR016166">
    <property type="entry name" value="FAD-bd_PCMH"/>
</dbReference>
<dbReference type="CDD" id="cd00207">
    <property type="entry name" value="fer2"/>
    <property type="match status" value="1"/>
</dbReference>
<dbReference type="InterPro" id="IPR014307">
    <property type="entry name" value="Xanthine_DH_ssu"/>
</dbReference>
<evidence type="ECO:0000313" key="8">
    <source>
        <dbReference type="EMBL" id="MBJ7551009.1"/>
    </source>
</evidence>
<dbReference type="EC" id="1.17.1.4" evidence="8"/>
<evidence type="ECO:0000259" key="6">
    <source>
        <dbReference type="PROSITE" id="PS51085"/>
    </source>
</evidence>
<keyword evidence="2" id="KW-0479">Metal-binding</keyword>
<evidence type="ECO:0000256" key="1">
    <source>
        <dbReference type="ARBA" id="ARBA00022630"/>
    </source>
</evidence>
<dbReference type="InterPro" id="IPR016169">
    <property type="entry name" value="FAD-bd_PCMH_sub2"/>
</dbReference>
<gene>
    <name evidence="8" type="primary">xdhA</name>
    <name evidence="8" type="ORF">JHD44_09980</name>
</gene>
<dbReference type="InterPro" id="IPR012675">
    <property type="entry name" value="Beta-grasp_dom_sf"/>
</dbReference>
<dbReference type="InterPro" id="IPR006058">
    <property type="entry name" value="2Fe2S_fd_BS"/>
</dbReference>
<dbReference type="Gene3D" id="1.10.150.120">
    <property type="entry name" value="[2Fe-2S]-binding domain"/>
    <property type="match status" value="1"/>
</dbReference>
<dbReference type="PANTHER" id="PTHR45444:SF3">
    <property type="entry name" value="XANTHINE DEHYDROGENASE"/>
    <property type="match status" value="1"/>
</dbReference>
<dbReference type="InterPro" id="IPR036683">
    <property type="entry name" value="CO_DH_flav_C_dom_sf"/>
</dbReference>
<dbReference type="SUPFAM" id="SSF56176">
    <property type="entry name" value="FAD-binding/transporter-associated domain-like"/>
    <property type="match status" value="1"/>
</dbReference>
<evidence type="ECO:0000256" key="5">
    <source>
        <dbReference type="ARBA" id="ARBA00023004"/>
    </source>
</evidence>
<evidence type="ECO:0000259" key="7">
    <source>
        <dbReference type="PROSITE" id="PS51387"/>
    </source>
</evidence>
<dbReference type="PROSITE" id="PS00197">
    <property type="entry name" value="2FE2S_FER_1"/>
    <property type="match status" value="1"/>
</dbReference>
<dbReference type="InterPro" id="IPR016167">
    <property type="entry name" value="FAD-bd_PCMH_sub1"/>
</dbReference>